<name>A0A2I0JYT8_PUNGR</name>
<organism evidence="1 2">
    <name type="scientific">Punica granatum</name>
    <name type="common">Pomegranate</name>
    <dbReference type="NCBI Taxonomy" id="22663"/>
    <lineage>
        <taxon>Eukaryota</taxon>
        <taxon>Viridiplantae</taxon>
        <taxon>Streptophyta</taxon>
        <taxon>Embryophyta</taxon>
        <taxon>Tracheophyta</taxon>
        <taxon>Spermatophyta</taxon>
        <taxon>Magnoliopsida</taxon>
        <taxon>eudicotyledons</taxon>
        <taxon>Gunneridae</taxon>
        <taxon>Pentapetalae</taxon>
        <taxon>rosids</taxon>
        <taxon>malvids</taxon>
        <taxon>Myrtales</taxon>
        <taxon>Lythraceae</taxon>
        <taxon>Punica</taxon>
    </lineage>
</organism>
<dbReference type="EMBL" id="PGOL01001030">
    <property type="protein sequence ID" value="PKI61497.1"/>
    <property type="molecule type" value="Genomic_DNA"/>
</dbReference>
<dbReference type="Proteomes" id="UP000233551">
    <property type="component" value="Unassembled WGS sequence"/>
</dbReference>
<evidence type="ECO:0000313" key="2">
    <source>
        <dbReference type="Proteomes" id="UP000233551"/>
    </source>
</evidence>
<keyword evidence="2" id="KW-1185">Reference proteome</keyword>
<dbReference type="AlphaFoldDB" id="A0A2I0JYT8"/>
<proteinExistence type="predicted"/>
<accession>A0A2I0JYT8</accession>
<reference evidence="1 2" key="1">
    <citation type="submission" date="2017-11" db="EMBL/GenBank/DDBJ databases">
        <title>De-novo sequencing of pomegranate (Punica granatum L.) genome.</title>
        <authorList>
            <person name="Akparov Z."/>
            <person name="Amiraslanov A."/>
            <person name="Hajiyeva S."/>
            <person name="Abbasov M."/>
            <person name="Kaur K."/>
            <person name="Hamwieh A."/>
            <person name="Solovyev V."/>
            <person name="Salamov A."/>
            <person name="Braich B."/>
            <person name="Kosarev P."/>
            <person name="Mahmoud A."/>
            <person name="Hajiyev E."/>
            <person name="Babayeva S."/>
            <person name="Izzatullayeva V."/>
            <person name="Mammadov A."/>
            <person name="Mammadov A."/>
            <person name="Sharifova S."/>
            <person name="Ojaghi J."/>
            <person name="Eynullazada K."/>
            <person name="Bayramov B."/>
            <person name="Abdulazimova A."/>
            <person name="Shahmuradov I."/>
        </authorList>
    </citation>
    <scope>NUCLEOTIDE SEQUENCE [LARGE SCALE GENOMIC DNA]</scope>
    <source>
        <strain evidence="2">cv. AG2017</strain>
        <tissue evidence="1">Leaf</tissue>
    </source>
</reference>
<evidence type="ECO:0000313" key="1">
    <source>
        <dbReference type="EMBL" id="PKI61497.1"/>
    </source>
</evidence>
<sequence>MTRGTCITENNHSGVTETPSRIIFLKSISIDWKSVLVSVHVAEDDCPFVKDFFDDEGTIVLVSKFAFGILGGVEDFPQNEVAGAELVGTDFLVKRSGHSMLIALTVAKCCKPFLINEIKLFVALFASFTGPTEA</sequence>
<gene>
    <name evidence="1" type="ORF">CRG98_018081</name>
</gene>
<comment type="caution">
    <text evidence="1">The sequence shown here is derived from an EMBL/GenBank/DDBJ whole genome shotgun (WGS) entry which is preliminary data.</text>
</comment>
<protein>
    <submittedName>
        <fullName evidence="1">Uncharacterized protein</fullName>
    </submittedName>
</protein>